<gene>
    <name evidence="1" type="ORF">GEV47_02575</name>
</gene>
<proteinExistence type="predicted"/>
<dbReference type="RefSeq" id="WP_153233134.1">
    <property type="nucleotide sequence ID" value="NZ_WINI01000001.1"/>
</dbReference>
<sequence length="215" mass="23899">MGSLSLSDFRVLIVPGLNNSGPQHWQSRWQRLYPHFERVEQDRWDAPAIAVWSQRLRQVLHQPKLTDKPVLLVAHSFGCLTTVHSALADTPLLRDLVAGALLVAPADPDKFSVSDEVYTSLPFPTLLVASMNDPWMEINHALKWSKIWGAEMINVGTLGHVNAESNLGDWLYGQALLQRLVQRINAESAASPYFAGGGEVNPSSAKRYRTEFTSA</sequence>
<evidence type="ECO:0000313" key="2">
    <source>
        <dbReference type="Proteomes" id="UP000451565"/>
    </source>
</evidence>
<dbReference type="EMBL" id="WINI01000001">
    <property type="protein sequence ID" value="MQQ99571.1"/>
    <property type="molecule type" value="Genomic_DNA"/>
</dbReference>
<keyword evidence="1" id="KW-0378">Hydrolase</keyword>
<dbReference type="Gene3D" id="3.40.50.1820">
    <property type="entry name" value="alpha/beta hydrolase"/>
    <property type="match status" value="1"/>
</dbReference>
<organism evidence="1 2">
    <name type="scientific">Glaciimonas soli</name>
    <dbReference type="NCBI Taxonomy" id="2590999"/>
    <lineage>
        <taxon>Bacteria</taxon>
        <taxon>Pseudomonadati</taxon>
        <taxon>Pseudomonadota</taxon>
        <taxon>Betaproteobacteria</taxon>
        <taxon>Burkholderiales</taxon>
        <taxon>Oxalobacteraceae</taxon>
        <taxon>Glaciimonas</taxon>
    </lineage>
</organism>
<dbReference type="Proteomes" id="UP000451565">
    <property type="component" value="Unassembled WGS sequence"/>
</dbReference>
<accession>A0A843YQL1</accession>
<dbReference type="InterPro" id="IPR010662">
    <property type="entry name" value="RBBP9/YdeN"/>
</dbReference>
<name>A0A843YQL1_9BURK</name>
<dbReference type="AlphaFoldDB" id="A0A843YQL1"/>
<dbReference type="InterPro" id="IPR029058">
    <property type="entry name" value="AB_hydrolase_fold"/>
</dbReference>
<dbReference type="SUPFAM" id="SSF53474">
    <property type="entry name" value="alpha/beta-Hydrolases"/>
    <property type="match status" value="1"/>
</dbReference>
<dbReference type="OrthoDB" id="9804993at2"/>
<protein>
    <submittedName>
        <fullName evidence="1">Alpha/beta hydrolase</fullName>
    </submittedName>
</protein>
<evidence type="ECO:0000313" key="1">
    <source>
        <dbReference type="EMBL" id="MQQ99571.1"/>
    </source>
</evidence>
<dbReference type="GO" id="GO:0016787">
    <property type="term" value="F:hydrolase activity"/>
    <property type="evidence" value="ECO:0007669"/>
    <property type="project" value="UniProtKB-KW"/>
</dbReference>
<keyword evidence="2" id="KW-1185">Reference proteome</keyword>
<comment type="caution">
    <text evidence="1">The sequence shown here is derived from an EMBL/GenBank/DDBJ whole genome shotgun (WGS) entry which is preliminary data.</text>
</comment>
<dbReference type="Pfam" id="PF06821">
    <property type="entry name" value="Ser_hydrolase"/>
    <property type="match status" value="1"/>
</dbReference>
<reference evidence="1 2" key="1">
    <citation type="submission" date="2019-10" db="EMBL/GenBank/DDBJ databases">
        <title>Glaciimonas soli sp. nov., a psychrophilic bacterium isolated from the forest soil of a high elevation mountain in Taiwan.</title>
        <authorList>
            <person name="Wang L.-T."/>
            <person name="Shieh W.Y."/>
        </authorList>
    </citation>
    <scope>NUCLEOTIDE SEQUENCE [LARGE SCALE GENOMIC DNA]</scope>
    <source>
        <strain evidence="1 2">GS1</strain>
    </source>
</reference>